<keyword evidence="3" id="KW-0436">Ligase</keyword>
<comment type="caution">
    <text evidence="3">The sequence shown here is derived from an EMBL/GenBank/DDBJ whole genome shotgun (WGS) entry which is preliminary data.</text>
</comment>
<proteinExistence type="predicted"/>
<dbReference type="Gene3D" id="3.30.470.20">
    <property type="entry name" value="ATP-grasp fold, B domain"/>
    <property type="match status" value="1"/>
</dbReference>
<keyword evidence="4" id="KW-1185">Reference proteome</keyword>
<dbReference type="InterPro" id="IPR025839">
    <property type="entry name" value="RLAN_dom"/>
</dbReference>
<sequence length="490" mass="54791">MNSLIVVENPDDWPLGESGPPVVPARSYLTDPAYGEDRSAHVFNLCQSFHYQKLGYYVSLLAEARGHRPWPPAGTIEDLQSQNLVQVLTSELAQLVEQTLAPLKSAQFELSVYFGLNVAQRYNVLAGQLFKLLQVPLLRAHFERVKGHWQTRSIDLIGINDIPAEHRQFAFDAAARHFARRSTGPQSATRRFRIAILHNPEEAHQPSNPAALRKFAAAATALGMQPEFILPGDFGRLPEFDALFIRDTTFVHHHTYRFARRAKAEGLIVIDDPDSILKCNNKVYLAELLAHHNLPAPRTLLIHRDNIDQIVPLLALPCVLKQPDSSFSVGVDKVSDERELRAKVAELLEMSDLIVAQEWLPTEFDWRVGILDGRVIFVCKYYMAHGHWQIIDHNSETGRNEEGPTEALAIGEAPEDVVNIALQAANLIGDGFYGVDIKQSGNRCCIIEINDNPNVDAGNEDGVLKDALYREVMGVFLRRLEQDRSGGNPA</sequence>
<keyword evidence="1" id="KW-0547">Nucleotide-binding</keyword>
<dbReference type="SUPFAM" id="SSF56059">
    <property type="entry name" value="Glutathione synthetase ATP-binding domain-like"/>
    <property type="match status" value="1"/>
</dbReference>
<dbReference type="GO" id="GO:0016874">
    <property type="term" value="F:ligase activity"/>
    <property type="evidence" value="ECO:0007669"/>
    <property type="project" value="UniProtKB-KW"/>
</dbReference>
<dbReference type="Pfam" id="PF14401">
    <property type="entry name" value="RLAN"/>
    <property type="match status" value="1"/>
</dbReference>
<dbReference type="PROSITE" id="PS50975">
    <property type="entry name" value="ATP_GRASP"/>
    <property type="match status" value="1"/>
</dbReference>
<dbReference type="PANTHER" id="PTHR21621">
    <property type="entry name" value="RIBOSOMAL PROTEIN S6 MODIFICATION PROTEIN"/>
    <property type="match status" value="1"/>
</dbReference>
<dbReference type="RefSeq" id="WP_169117716.1">
    <property type="nucleotide sequence ID" value="NZ_WTVG02000040.1"/>
</dbReference>
<evidence type="ECO:0000313" key="3">
    <source>
        <dbReference type="EMBL" id="NMG24297.1"/>
    </source>
</evidence>
<accession>A0ABX1PIF2</accession>
<reference evidence="3" key="1">
    <citation type="submission" date="2019-12" db="EMBL/GenBank/DDBJ databases">
        <title>Comparative genomics gives insights into the taxonomy of the Azoarcus-Aromatoleum group and reveals separate origins of nif in the plant-associated Azoarcus and non-plant-associated Aromatoleum sub-groups.</title>
        <authorList>
            <person name="Lafos M."/>
            <person name="Maluk M."/>
            <person name="Batista M."/>
            <person name="Junghare M."/>
            <person name="Carmona M."/>
            <person name="Faoro H."/>
            <person name="Cruz L.M."/>
            <person name="Battistoni F."/>
            <person name="De Souza E."/>
            <person name="Pedrosa F."/>
            <person name="Chen W.-M."/>
            <person name="Poole P.S."/>
            <person name="Dixon R.A."/>
            <person name="James E.K."/>
        </authorList>
    </citation>
    <scope>NUCLEOTIDE SEQUENCE</scope>
    <source>
        <strain evidence="3">LuFRes1</strain>
    </source>
</reference>
<dbReference type="InterPro" id="IPR013815">
    <property type="entry name" value="ATP_grasp_subdomain_1"/>
</dbReference>
<evidence type="ECO:0000259" key="2">
    <source>
        <dbReference type="PROSITE" id="PS50975"/>
    </source>
</evidence>
<feature type="domain" description="ATP-grasp" evidence="2">
    <location>
        <begin position="286"/>
        <end position="481"/>
    </location>
</feature>
<keyword evidence="1" id="KW-0067">ATP-binding</keyword>
<organism evidence="3 4">
    <name type="scientific">Aromatoleum anaerobium</name>
    <dbReference type="NCBI Taxonomy" id="182180"/>
    <lineage>
        <taxon>Bacteria</taxon>
        <taxon>Pseudomonadati</taxon>
        <taxon>Pseudomonadota</taxon>
        <taxon>Betaproteobacteria</taxon>
        <taxon>Rhodocyclales</taxon>
        <taxon>Rhodocyclaceae</taxon>
        <taxon>Aromatoleum</taxon>
    </lineage>
</organism>
<dbReference type="Gene3D" id="3.30.1490.20">
    <property type="entry name" value="ATP-grasp fold, A domain"/>
    <property type="match status" value="1"/>
</dbReference>
<evidence type="ECO:0000313" key="4">
    <source>
        <dbReference type="Proteomes" id="UP000615989"/>
    </source>
</evidence>
<protein>
    <submittedName>
        <fullName evidence="3">RimK family alpha-L-glutamate ligase</fullName>
    </submittedName>
</protein>
<dbReference type="EMBL" id="WTVG01000012">
    <property type="protein sequence ID" value="NMG24297.1"/>
    <property type="molecule type" value="Genomic_DNA"/>
</dbReference>
<gene>
    <name evidence="3" type="ORF">GO606_06045</name>
</gene>
<dbReference type="InterPro" id="IPR011761">
    <property type="entry name" value="ATP-grasp"/>
</dbReference>
<dbReference type="InterPro" id="IPR013651">
    <property type="entry name" value="ATP-grasp_RimK-type"/>
</dbReference>
<dbReference type="PANTHER" id="PTHR21621:SF0">
    <property type="entry name" value="BETA-CITRYLGLUTAMATE SYNTHASE B-RELATED"/>
    <property type="match status" value="1"/>
</dbReference>
<evidence type="ECO:0000256" key="1">
    <source>
        <dbReference type="PROSITE-ProRule" id="PRU00409"/>
    </source>
</evidence>
<name>A0ABX1PIF2_9RHOO</name>
<dbReference type="Pfam" id="PF08443">
    <property type="entry name" value="RimK"/>
    <property type="match status" value="1"/>
</dbReference>
<dbReference type="Proteomes" id="UP000615989">
    <property type="component" value="Unassembled WGS sequence"/>
</dbReference>